<name>A0ABS5RS47_9HYPH</name>
<evidence type="ECO:0008006" key="3">
    <source>
        <dbReference type="Google" id="ProtNLM"/>
    </source>
</evidence>
<organism evidence="1 2">
    <name type="scientific">Tianweitania aestuarii</name>
    <dbReference type="NCBI Taxonomy" id="2814886"/>
    <lineage>
        <taxon>Bacteria</taxon>
        <taxon>Pseudomonadati</taxon>
        <taxon>Pseudomonadota</taxon>
        <taxon>Alphaproteobacteria</taxon>
        <taxon>Hyphomicrobiales</taxon>
        <taxon>Phyllobacteriaceae</taxon>
        <taxon>Tianweitania</taxon>
    </lineage>
</organism>
<keyword evidence="2" id="KW-1185">Reference proteome</keyword>
<comment type="caution">
    <text evidence="1">The sequence shown here is derived from an EMBL/GenBank/DDBJ whole genome shotgun (WGS) entry which is preliminary data.</text>
</comment>
<evidence type="ECO:0000313" key="1">
    <source>
        <dbReference type="EMBL" id="MBS9719875.1"/>
    </source>
</evidence>
<evidence type="ECO:0000313" key="2">
    <source>
        <dbReference type="Proteomes" id="UP001297272"/>
    </source>
</evidence>
<accession>A0ABS5RS47</accession>
<gene>
    <name evidence="1" type="ORF">JYU29_04140</name>
</gene>
<dbReference type="Proteomes" id="UP001297272">
    <property type="component" value="Unassembled WGS sequence"/>
</dbReference>
<protein>
    <recommendedName>
        <fullName evidence="3">Transposase</fullName>
    </recommendedName>
</protein>
<dbReference type="EMBL" id="JAFMNX010000001">
    <property type="protein sequence ID" value="MBS9719875.1"/>
    <property type="molecule type" value="Genomic_DNA"/>
</dbReference>
<reference evidence="1 2" key="1">
    <citation type="submission" date="2021-03" db="EMBL/GenBank/DDBJ databases">
        <title>Tianweitania aestuarii sp. nov., isolated from a tidal flat.</title>
        <authorList>
            <person name="Park S."/>
            <person name="Yoon J.-H."/>
        </authorList>
    </citation>
    <scope>NUCLEOTIDE SEQUENCE [LARGE SCALE GENOMIC DNA]</scope>
    <source>
        <strain evidence="1 2">BSSL-BM11</strain>
    </source>
</reference>
<proteinExistence type="predicted"/>
<dbReference type="RefSeq" id="WP_213983469.1">
    <property type="nucleotide sequence ID" value="NZ_JAFMNX010000001.1"/>
</dbReference>
<sequence>MANILDFTPRAQLKTGMKKADRHQPDAPAEIIIFPGIRYERIKGEQAGSARRDVALRLTGTVPALLQR</sequence>